<sequence length="170" mass="19044">MTEEEILKLSAKAMGFELEYRRGSDAFYYDDPQTGREVWLPMRDDRQTMLIIAKLRMDICCLHHLARATAHVPYVGFKQSEVSHADEPGARMNALRLAVATVAAKYGQGMLVGGTDERVLGHLIGIDGSTAHAMRGAIRESREEISKACQRLKRKGLVTNKGPFWQAVQR</sequence>
<organism evidence="1 2">
    <name type="scientific">Pseudomonas tructae</name>
    <dbReference type="NCBI Taxonomy" id="2518644"/>
    <lineage>
        <taxon>Bacteria</taxon>
        <taxon>Pseudomonadati</taxon>
        <taxon>Pseudomonadota</taxon>
        <taxon>Gammaproteobacteria</taxon>
        <taxon>Pseudomonadales</taxon>
        <taxon>Pseudomonadaceae</taxon>
        <taxon>Pseudomonas</taxon>
    </lineage>
</organism>
<proteinExistence type="predicted"/>
<reference evidence="1 2" key="1">
    <citation type="submission" date="2019-02" db="EMBL/GenBank/DDBJ databases">
        <title>Complete genome sequence of Pseudomonas sp. SNU WT1 isolated from rainbow trout.</title>
        <authorList>
            <person name="Oh W.T."/>
            <person name="Park S.C."/>
        </authorList>
    </citation>
    <scope>NUCLEOTIDE SEQUENCE [LARGE SCALE GENOMIC DNA]</scope>
    <source>
        <strain evidence="1 2">SNU WT1</strain>
    </source>
</reference>
<evidence type="ECO:0000313" key="1">
    <source>
        <dbReference type="EMBL" id="QBF27196.1"/>
    </source>
</evidence>
<dbReference type="KEGG" id="ptk:EXN22_16405"/>
<accession>A0A411MK59</accession>
<gene>
    <name evidence="1" type="ORF">EXN22_16405</name>
</gene>
<dbReference type="EMBL" id="CP035952">
    <property type="protein sequence ID" value="QBF27196.1"/>
    <property type="molecule type" value="Genomic_DNA"/>
</dbReference>
<dbReference type="RefSeq" id="WP_130265058.1">
    <property type="nucleotide sequence ID" value="NZ_CP035952.1"/>
</dbReference>
<evidence type="ECO:0000313" key="2">
    <source>
        <dbReference type="Proteomes" id="UP000291130"/>
    </source>
</evidence>
<dbReference type="Proteomes" id="UP000291130">
    <property type="component" value="Chromosome"/>
</dbReference>
<protein>
    <submittedName>
        <fullName evidence="1">Uncharacterized protein</fullName>
    </submittedName>
</protein>
<dbReference type="OrthoDB" id="6960372at2"/>
<dbReference type="AlphaFoldDB" id="A0A411MK59"/>
<keyword evidence="2" id="KW-1185">Reference proteome</keyword>
<name>A0A411MK59_9PSED</name>